<comment type="caution">
    <text evidence="6">The sequence shown here is derived from an EMBL/GenBank/DDBJ whole genome shotgun (WGS) entry which is preliminary data.</text>
</comment>
<evidence type="ECO:0000256" key="4">
    <source>
        <dbReference type="ARBA" id="ARBA00022833"/>
    </source>
</evidence>
<dbReference type="InterPro" id="IPR001818">
    <property type="entry name" value="Pept_M10_metallopeptidase"/>
</dbReference>
<protein>
    <submittedName>
        <fullName evidence="6">Matrixin family metalloprotease</fullName>
    </submittedName>
</protein>
<evidence type="ECO:0000256" key="3">
    <source>
        <dbReference type="ARBA" id="ARBA00022801"/>
    </source>
</evidence>
<keyword evidence="2" id="KW-0479">Metal-binding</keyword>
<dbReference type="Gene3D" id="2.120.10.80">
    <property type="entry name" value="Kelch-type beta propeller"/>
    <property type="match status" value="1"/>
</dbReference>
<evidence type="ECO:0000259" key="5">
    <source>
        <dbReference type="Pfam" id="PF00413"/>
    </source>
</evidence>
<keyword evidence="4" id="KW-0862">Zinc</keyword>
<evidence type="ECO:0000256" key="2">
    <source>
        <dbReference type="ARBA" id="ARBA00022723"/>
    </source>
</evidence>
<evidence type="ECO:0000313" key="7">
    <source>
        <dbReference type="Proteomes" id="UP000653797"/>
    </source>
</evidence>
<proteinExistence type="predicted"/>
<keyword evidence="1" id="KW-0645">Protease</keyword>
<dbReference type="Pfam" id="PF00413">
    <property type="entry name" value="Peptidase_M10"/>
    <property type="match status" value="1"/>
</dbReference>
<keyword evidence="3" id="KW-0378">Hydrolase</keyword>
<dbReference type="SUPFAM" id="SSF117281">
    <property type="entry name" value="Kelch motif"/>
    <property type="match status" value="1"/>
</dbReference>
<dbReference type="PROSITE" id="PS51257">
    <property type="entry name" value="PROKAR_LIPOPROTEIN"/>
    <property type="match status" value="1"/>
</dbReference>
<dbReference type="Gene3D" id="3.40.390.10">
    <property type="entry name" value="Collagenase (Catalytic Domain)"/>
    <property type="match status" value="1"/>
</dbReference>
<dbReference type="InterPro" id="IPR015915">
    <property type="entry name" value="Kelch-typ_b-propeller"/>
</dbReference>
<dbReference type="InterPro" id="IPR024079">
    <property type="entry name" value="MetalloPept_cat_dom_sf"/>
</dbReference>
<dbReference type="RefSeq" id="WP_191037478.1">
    <property type="nucleotide sequence ID" value="NZ_JACXAA010000001.1"/>
</dbReference>
<name>A0A927GBM2_9BACT</name>
<feature type="domain" description="Peptidase M10 metallopeptidase" evidence="5">
    <location>
        <begin position="48"/>
        <end position="196"/>
    </location>
</feature>
<dbReference type="GO" id="GO:0004222">
    <property type="term" value="F:metalloendopeptidase activity"/>
    <property type="evidence" value="ECO:0007669"/>
    <property type="project" value="InterPro"/>
</dbReference>
<dbReference type="GO" id="GO:0031012">
    <property type="term" value="C:extracellular matrix"/>
    <property type="evidence" value="ECO:0007669"/>
    <property type="project" value="InterPro"/>
</dbReference>
<accession>A0A927GBM2</accession>
<dbReference type="GO" id="GO:0008270">
    <property type="term" value="F:zinc ion binding"/>
    <property type="evidence" value="ECO:0007669"/>
    <property type="project" value="InterPro"/>
</dbReference>
<evidence type="ECO:0000256" key="1">
    <source>
        <dbReference type="ARBA" id="ARBA00022670"/>
    </source>
</evidence>
<sequence>MYPLRKCVLFGLFIVLGCQNELTPFASLSYQISSYQNATAHRNFDQCVLRYAFRNDAKTINIRTSQKSLEVPFDQWQQANGYIEFVQVGANAAADINFVFSDSLTAGNTYTDSGLVRQSVASLSQLAKQADGTYTIYLLDTYRWDISTLQRVLLFQIGSALGLATSTNPASAMSNRMTTTAITLDSTDVRAVQQLYDQPCDQWTRLPDLPFDGRDVETSVATSSRGFVLMNAGNGKNAFWEFIPASNSWRARTPYPVTQADQYGFSPGRLAFVIDSLVFVGNGYNDEWKEEKSGAFWQYKPSIGQSVDQWIAIANQPQLGYSTGRSFSVNGKGYLVSMNLNSSGVERIAVCEYNPIQNAWSKPSVLGRKSDGFYSLRETFPFVLNQQAYLISPNATIKSWLFDPNQLNPWTEIATFNGTSTTKTGFAVRDAGYGISGEPNLPKGVWQYKPERGWKKMQNFLGEGKLAFSFVVNNRAYVGTSTGQFWTYRP</sequence>
<keyword evidence="7" id="KW-1185">Reference proteome</keyword>
<dbReference type="AlphaFoldDB" id="A0A927GBM2"/>
<keyword evidence="6" id="KW-0482">Metalloprotease</keyword>
<reference evidence="6" key="1">
    <citation type="submission" date="2020-09" db="EMBL/GenBank/DDBJ databases">
        <authorList>
            <person name="Kim M.K."/>
        </authorList>
    </citation>
    <scope>NUCLEOTIDE SEQUENCE</scope>
    <source>
        <strain evidence="6">BT704</strain>
    </source>
</reference>
<dbReference type="EMBL" id="JACXAA010000001">
    <property type="protein sequence ID" value="MBD2751852.1"/>
    <property type="molecule type" value="Genomic_DNA"/>
</dbReference>
<dbReference type="Proteomes" id="UP000653797">
    <property type="component" value="Unassembled WGS sequence"/>
</dbReference>
<organism evidence="6 7">
    <name type="scientific">Spirosoma validum</name>
    <dbReference type="NCBI Taxonomy" id="2771355"/>
    <lineage>
        <taxon>Bacteria</taxon>
        <taxon>Pseudomonadati</taxon>
        <taxon>Bacteroidota</taxon>
        <taxon>Cytophagia</taxon>
        <taxon>Cytophagales</taxon>
        <taxon>Cytophagaceae</taxon>
        <taxon>Spirosoma</taxon>
    </lineage>
</organism>
<dbReference type="SUPFAM" id="SSF55486">
    <property type="entry name" value="Metalloproteases ('zincins'), catalytic domain"/>
    <property type="match status" value="1"/>
</dbReference>
<gene>
    <name evidence="6" type="ORF">IC230_03040</name>
</gene>
<evidence type="ECO:0000313" key="6">
    <source>
        <dbReference type="EMBL" id="MBD2751852.1"/>
    </source>
</evidence>
<dbReference type="GO" id="GO:0006508">
    <property type="term" value="P:proteolysis"/>
    <property type="evidence" value="ECO:0007669"/>
    <property type="project" value="UniProtKB-KW"/>
</dbReference>